<dbReference type="EMBL" id="SDHZ01000001">
    <property type="protein sequence ID" value="RXK86409.1"/>
    <property type="molecule type" value="Genomic_DNA"/>
</dbReference>
<dbReference type="InterPro" id="IPR018356">
    <property type="entry name" value="Tscrpt_reg_HTH_DeoR_CS"/>
</dbReference>
<dbReference type="RefSeq" id="WP_129002159.1">
    <property type="nucleotide sequence ID" value="NZ_SDHZ01000001.1"/>
</dbReference>
<evidence type="ECO:0000256" key="3">
    <source>
        <dbReference type="ARBA" id="ARBA00023163"/>
    </source>
</evidence>
<keyword evidence="2" id="KW-0238">DNA-binding</keyword>
<dbReference type="SMART" id="SM01134">
    <property type="entry name" value="DeoRC"/>
    <property type="match status" value="1"/>
</dbReference>
<sequence>MLKKERHAYIMQQINIHNKILSSDLCVQLNVSEDTIRRDLQELSEEHKLIKVHGGALSNSFHFTLQNNNIYSLPEKKIIAHKAARLIKDGMFILLSGGSTIRELIKALPLDLNATFITPSIPTALELMNHPGIEVIFVGNKLLKSAQIAVGADVIQRLSEIRVDYCFLGTNSIDIHNGITDLEWEIIEVKRAMVRAAHKTVSLAISEKLNSVQRLQVCPLSEVQILITELQPAEARLQPFKEAGLEVL</sequence>
<evidence type="ECO:0000256" key="1">
    <source>
        <dbReference type="ARBA" id="ARBA00023015"/>
    </source>
</evidence>
<dbReference type="GO" id="GO:0003677">
    <property type="term" value="F:DNA binding"/>
    <property type="evidence" value="ECO:0007669"/>
    <property type="project" value="UniProtKB-KW"/>
</dbReference>
<dbReference type="OrthoDB" id="9798651at2"/>
<dbReference type="Gene3D" id="1.10.10.10">
    <property type="entry name" value="Winged helix-like DNA-binding domain superfamily/Winged helix DNA-binding domain"/>
    <property type="match status" value="1"/>
</dbReference>
<dbReference type="PROSITE" id="PS00894">
    <property type="entry name" value="HTH_DEOR_1"/>
    <property type="match status" value="1"/>
</dbReference>
<organism evidence="5 6">
    <name type="scientific">Filimonas effusa</name>
    <dbReference type="NCBI Taxonomy" id="2508721"/>
    <lineage>
        <taxon>Bacteria</taxon>
        <taxon>Pseudomonadati</taxon>
        <taxon>Bacteroidota</taxon>
        <taxon>Chitinophagia</taxon>
        <taxon>Chitinophagales</taxon>
        <taxon>Chitinophagaceae</taxon>
        <taxon>Filimonas</taxon>
    </lineage>
</organism>
<dbReference type="Pfam" id="PF08220">
    <property type="entry name" value="HTH_DeoR"/>
    <property type="match status" value="1"/>
</dbReference>
<dbReference type="Proteomes" id="UP000290545">
    <property type="component" value="Unassembled WGS sequence"/>
</dbReference>
<dbReference type="InterPro" id="IPR037171">
    <property type="entry name" value="NagB/RpiA_transferase-like"/>
</dbReference>
<dbReference type="PANTHER" id="PTHR30363">
    <property type="entry name" value="HTH-TYPE TRANSCRIPTIONAL REGULATOR SRLR-RELATED"/>
    <property type="match status" value="1"/>
</dbReference>
<name>A0A4Q1DCX9_9BACT</name>
<keyword evidence="1" id="KW-0805">Transcription regulation</keyword>
<protein>
    <submittedName>
        <fullName evidence="5">DeoR/GlpR transcriptional regulator</fullName>
    </submittedName>
</protein>
<proteinExistence type="predicted"/>
<reference evidence="5 6" key="1">
    <citation type="submission" date="2019-01" db="EMBL/GenBank/DDBJ databases">
        <title>Filimonas sp. strain TTM-71.</title>
        <authorList>
            <person name="Chen W.-M."/>
        </authorList>
    </citation>
    <scope>NUCLEOTIDE SEQUENCE [LARGE SCALE GENOMIC DNA]</scope>
    <source>
        <strain evidence="5 6">TTM-71</strain>
    </source>
</reference>
<dbReference type="SUPFAM" id="SSF46785">
    <property type="entry name" value="Winged helix' DNA-binding domain"/>
    <property type="match status" value="1"/>
</dbReference>
<dbReference type="GO" id="GO:0003700">
    <property type="term" value="F:DNA-binding transcription factor activity"/>
    <property type="evidence" value="ECO:0007669"/>
    <property type="project" value="InterPro"/>
</dbReference>
<gene>
    <name evidence="5" type="ORF">ESB13_06280</name>
</gene>
<evidence type="ECO:0000313" key="5">
    <source>
        <dbReference type="EMBL" id="RXK86409.1"/>
    </source>
</evidence>
<dbReference type="AlphaFoldDB" id="A0A4Q1DCX9"/>
<comment type="caution">
    <text evidence="5">The sequence shown here is derived from an EMBL/GenBank/DDBJ whole genome shotgun (WGS) entry which is preliminary data.</text>
</comment>
<evidence type="ECO:0000313" key="6">
    <source>
        <dbReference type="Proteomes" id="UP000290545"/>
    </source>
</evidence>
<feature type="domain" description="HTH deoR-type" evidence="4">
    <location>
        <begin position="3"/>
        <end position="58"/>
    </location>
</feature>
<dbReference type="PROSITE" id="PS51000">
    <property type="entry name" value="HTH_DEOR_2"/>
    <property type="match status" value="1"/>
</dbReference>
<accession>A0A4Q1DCX9</accession>
<dbReference type="SMART" id="SM00420">
    <property type="entry name" value="HTH_DEOR"/>
    <property type="match status" value="1"/>
</dbReference>
<dbReference type="Pfam" id="PF00455">
    <property type="entry name" value="DeoRC"/>
    <property type="match status" value="1"/>
</dbReference>
<keyword evidence="3" id="KW-0804">Transcription</keyword>
<dbReference type="Gene3D" id="3.40.50.1360">
    <property type="match status" value="1"/>
</dbReference>
<dbReference type="InterPro" id="IPR050313">
    <property type="entry name" value="Carb_Metab_HTH_regulators"/>
</dbReference>
<dbReference type="InterPro" id="IPR036388">
    <property type="entry name" value="WH-like_DNA-bd_sf"/>
</dbReference>
<dbReference type="InterPro" id="IPR036390">
    <property type="entry name" value="WH_DNA-bd_sf"/>
</dbReference>
<evidence type="ECO:0000259" key="4">
    <source>
        <dbReference type="PROSITE" id="PS51000"/>
    </source>
</evidence>
<dbReference type="InterPro" id="IPR001034">
    <property type="entry name" value="DeoR_HTH"/>
</dbReference>
<evidence type="ECO:0000256" key="2">
    <source>
        <dbReference type="ARBA" id="ARBA00023125"/>
    </source>
</evidence>
<keyword evidence="6" id="KW-1185">Reference proteome</keyword>
<dbReference type="InterPro" id="IPR014036">
    <property type="entry name" value="DeoR-like_C"/>
</dbReference>
<dbReference type="PANTHER" id="PTHR30363:SF44">
    <property type="entry name" value="AGA OPERON TRANSCRIPTIONAL REPRESSOR-RELATED"/>
    <property type="match status" value="1"/>
</dbReference>
<dbReference type="SUPFAM" id="SSF100950">
    <property type="entry name" value="NagB/RpiA/CoA transferase-like"/>
    <property type="match status" value="1"/>
</dbReference>
<dbReference type="PRINTS" id="PR00037">
    <property type="entry name" value="HTHLACR"/>
</dbReference>